<dbReference type="Proteomes" id="UP000557717">
    <property type="component" value="Unassembled WGS sequence"/>
</dbReference>
<protein>
    <submittedName>
        <fullName evidence="2">Putative membrane protein SpoIIM required for sporulation</fullName>
    </submittedName>
</protein>
<evidence type="ECO:0000313" key="2">
    <source>
        <dbReference type="EMBL" id="MBB5350624.1"/>
    </source>
</evidence>
<accession>A0A840V4R4</accession>
<dbReference type="RefSeq" id="WP_184016086.1">
    <property type="nucleotide sequence ID" value="NZ_JACHFD010000003.1"/>
</dbReference>
<feature type="transmembrane region" description="Helical" evidence="1">
    <location>
        <begin position="104"/>
        <end position="123"/>
    </location>
</feature>
<keyword evidence="1" id="KW-1133">Transmembrane helix</keyword>
<evidence type="ECO:0000256" key="1">
    <source>
        <dbReference type="SAM" id="Phobius"/>
    </source>
</evidence>
<evidence type="ECO:0000313" key="3">
    <source>
        <dbReference type="Proteomes" id="UP000557717"/>
    </source>
</evidence>
<dbReference type="AlphaFoldDB" id="A0A840V4R4"/>
<organism evidence="2 3">
    <name type="scientific">Haloferula luteola</name>
    <dbReference type="NCBI Taxonomy" id="595692"/>
    <lineage>
        <taxon>Bacteria</taxon>
        <taxon>Pseudomonadati</taxon>
        <taxon>Verrucomicrobiota</taxon>
        <taxon>Verrucomicrobiia</taxon>
        <taxon>Verrucomicrobiales</taxon>
        <taxon>Verrucomicrobiaceae</taxon>
        <taxon>Haloferula</taxon>
    </lineage>
</organism>
<gene>
    <name evidence="2" type="ORF">HNR46_000852</name>
</gene>
<dbReference type="PANTHER" id="PTHR35337">
    <property type="entry name" value="SLR1478 PROTEIN"/>
    <property type="match status" value="1"/>
</dbReference>
<sequence>MKEADFEARREKAWQEFEQLVSGLEKRGPAPQGAQELPRKFRELCADLALASHRMYRSATIERLNTLVIRGYKLLYRQRREGWDRVVRFVGQDFPAIVRSEARLFWLSSLLFWVPFFAMLMIASRDLDWVRAILGPDQVIAMESMYGRESDSISAMRSEYGSNFAMFGYYIWNNIGIDFRIFAGGIVAGLGTVFYLVYNGLLIGGSAGYASYACDGSAFWTFVAGHSAPELIGMVVAGMAGMKLGVGVLRPGRMSRSRSLAAAAKGALPLIYGAGALTALAAVIEGFWSAQEFPAMVKYGFGAVMWAMHGVYFLRVGRGRA</sequence>
<dbReference type="InterPro" id="IPR002798">
    <property type="entry name" value="SpoIIM-like"/>
</dbReference>
<proteinExistence type="predicted"/>
<name>A0A840V4R4_9BACT</name>
<keyword evidence="3" id="KW-1185">Reference proteome</keyword>
<dbReference type="EMBL" id="JACHFD010000003">
    <property type="protein sequence ID" value="MBB5350624.1"/>
    <property type="molecule type" value="Genomic_DNA"/>
</dbReference>
<feature type="transmembrane region" description="Helical" evidence="1">
    <location>
        <begin position="296"/>
        <end position="314"/>
    </location>
</feature>
<reference evidence="2 3" key="1">
    <citation type="submission" date="2020-08" db="EMBL/GenBank/DDBJ databases">
        <title>Genomic Encyclopedia of Type Strains, Phase IV (KMG-IV): sequencing the most valuable type-strain genomes for metagenomic binning, comparative biology and taxonomic classification.</title>
        <authorList>
            <person name="Goeker M."/>
        </authorList>
    </citation>
    <scope>NUCLEOTIDE SEQUENCE [LARGE SCALE GENOMIC DNA]</scope>
    <source>
        <strain evidence="2 3">YC6886</strain>
    </source>
</reference>
<dbReference type="PANTHER" id="PTHR35337:SF1">
    <property type="entry name" value="SLR1478 PROTEIN"/>
    <property type="match status" value="1"/>
</dbReference>
<feature type="transmembrane region" description="Helical" evidence="1">
    <location>
        <begin position="179"/>
        <end position="198"/>
    </location>
</feature>
<dbReference type="Pfam" id="PF01944">
    <property type="entry name" value="SpoIIM"/>
    <property type="match status" value="1"/>
</dbReference>
<keyword evidence="1" id="KW-0812">Transmembrane</keyword>
<keyword evidence="1" id="KW-0472">Membrane</keyword>
<comment type="caution">
    <text evidence="2">The sequence shown here is derived from an EMBL/GenBank/DDBJ whole genome shotgun (WGS) entry which is preliminary data.</text>
</comment>
<feature type="transmembrane region" description="Helical" evidence="1">
    <location>
        <begin position="270"/>
        <end position="290"/>
    </location>
</feature>
<feature type="transmembrane region" description="Helical" evidence="1">
    <location>
        <begin position="231"/>
        <end position="249"/>
    </location>
</feature>